<dbReference type="InterPro" id="IPR008930">
    <property type="entry name" value="Terpenoid_cyclase/PrenylTrfase"/>
</dbReference>
<evidence type="ECO:0000256" key="6">
    <source>
        <dbReference type="SAM" id="MobiDB-lite"/>
    </source>
</evidence>
<accession>A0ABM3MW39</accession>
<dbReference type="InterPro" id="IPR050473">
    <property type="entry name" value="A2M/Complement_sys"/>
</dbReference>
<dbReference type="Pfam" id="PF07677">
    <property type="entry name" value="A2M_recep"/>
    <property type="match status" value="1"/>
</dbReference>
<evidence type="ECO:0000256" key="4">
    <source>
        <dbReference type="ARBA" id="ARBA00022966"/>
    </source>
</evidence>
<dbReference type="SUPFAM" id="SSF48239">
    <property type="entry name" value="Terpenoid cyclases/Protein prenyltransferases"/>
    <property type="match status" value="1"/>
</dbReference>
<keyword evidence="11" id="KW-1185">Reference proteome</keyword>
<feature type="compositionally biased region" description="Gly residues" evidence="6">
    <location>
        <begin position="1422"/>
        <end position="1431"/>
    </location>
</feature>
<dbReference type="Gene3D" id="2.60.40.10">
    <property type="entry name" value="Immunoglobulins"/>
    <property type="match status" value="2"/>
</dbReference>
<keyword evidence="3" id="KW-0732">Signal</keyword>
<dbReference type="SMART" id="SM01360">
    <property type="entry name" value="A2M"/>
    <property type="match status" value="1"/>
</dbReference>
<evidence type="ECO:0000256" key="1">
    <source>
        <dbReference type="ARBA" id="ARBA00004613"/>
    </source>
</evidence>
<dbReference type="InterPro" id="IPR009048">
    <property type="entry name" value="A-macroglobulin_rcpt-bd"/>
</dbReference>
<dbReference type="Pfam" id="PF07678">
    <property type="entry name" value="TED_complement"/>
    <property type="match status" value="1"/>
</dbReference>
<feature type="transmembrane region" description="Helical" evidence="7">
    <location>
        <begin position="1441"/>
        <end position="1460"/>
    </location>
</feature>
<dbReference type="InterPro" id="IPR013783">
    <property type="entry name" value="Ig-like_fold"/>
</dbReference>
<proteinExistence type="predicted"/>
<dbReference type="Gene3D" id="2.60.40.2950">
    <property type="match status" value="1"/>
</dbReference>
<evidence type="ECO:0000256" key="2">
    <source>
        <dbReference type="ARBA" id="ARBA00022525"/>
    </source>
</evidence>
<dbReference type="GeneID" id="113516776"/>
<feature type="region of interest" description="Disordered" evidence="6">
    <location>
        <begin position="1416"/>
        <end position="1436"/>
    </location>
</feature>
<protein>
    <submittedName>
        <fullName evidence="12">Thioester-containing protein 1 allele R1-like isoform X1</fullName>
    </submittedName>
</protein>
<dbReference type="RefSeq" id="XP_052755569.1">
    <property type="nucleotide sequence ID" value="XM_052899609.1"/>
</dbReference>
<keyword evidence="2" id="KW-0964">Secreted</keyword>
<evidence type="ECO:0000259" key="8">
    <source>
        <dbReference type="SMART" id="SM01359"/>
    </source>
</evidence>
<reference evidence="12" key="1">
    <citation type="submission" date="2025-08" db="UniProtKB">
        <authorList>
            <consortium name="RefSeq"/>
        </authorList>
    </citation>
    <scope>IDENTIFICATION</scope>
    <source>
        <tissue evidence="12">Whole larvae</tissue>
    </source>
</reference>
<sequence length="1461" mass="157562">MRIMMDHRFVICCIIVVISTPTVIQCISVVGPKVLRPFSTYSVAIAGGSRAHNLYVAVEGRRANGEQFTQGQEVQVQAATSRHVEFNIGDLGPGQYSLVARSTSGPLFSSSAPLVYQQRSFCIFVQTDKRVYNPGDTINLRVIALNKYLLPLTGTVDVNVLDAGGSPVRQWAAVTLDRGLFTDLLTLADEPALGEWTIQVEIRGQTYSRQILVADYVMPKFQMDLQMSKELLFSEGRFTIDVTAKHFNGLPVRGELTISAYIVFFSGLLQPVYSSPSRKVFEINGNTQVTYDLKTDLDLAEDEARPLVIEAVIEEKDTLIRQNVSSRILLLRTPYRLKVTAPDYFKPNLPYNVQIEVTNSSGEIMNTDGEITVERLWDDGAPPNTTTVSLKNGFATYTIIPEPAYTNSTLNLQVRYKEVTERVVNVQSSQGSANQYLTMELLTRGTSVGDEMRARITATEPMDLVHYVVIGRGDILMAKTLELNPVRRSVDISIPVTAKMSPGCVLLAWYPRLDAARYPIVAAAVYAPQRNLLQHKVSLWPAASNVRPSSVVEVQARATAGSLAAVLVQPAAAARAGLADPHGLGTGLDMHTIEREVESFIGLKHSFFKNEDYLPGAGVDISGSSSMDVFQNVGVVILTDGVIIQNNKPEGTNEVETGTRPPLAGPYAFSRLPPPPAPRYYLTEPLPPASDTTRVFSNFTIGSDGKSSTETRSPGLPSELTVGGFAIDPNLGLGLAEPTTFSVTLPLSITLELPTTMQKGETLAAIVVLKNTLTVDLTAEVTFYNSDQYFEFEPLDNDVGSSKKIELFSRASVKVPAQGTASTAFLVTIIRDGSAPVMVEATGGGHSHSISRTIDVKDGYEEDLWSWSVLDARNGVARERVTLQAPAGTRPGGALLSAAGELVAAALAAALSTTGPAPAADPPHAIRPLALACVLIDYLQTKDQPVPAKIHSLVSTGFQRLMSYRRQDGSFAPETDSEVEGDVWTTSVCARWLARCARHVQTSPEAGVGAARWLAARQLADGSWPPARRVLAPRAQRPLPLTAHALLALLQTKGSDILYKDNIDSGVEYIARGLSPQLDAYTLAVAASALAAARSPHATIALQMLDQYGNTTGSAAYWSRHVSGPEWRNPWLRDNSVDAATASWGLRALLSTPTLDSAAPAAGAMPLARYLLQTVGPYDPDPDVVDALAQFSESIRISSTLRISVNVSESEEPRQFQIMPSNAFVIQNQQIRNVRNVSAMTEGRGVAILGLSAKGYTNVTAAWPRYTLDPRVDQVSTSYRLQLSICVGFVAQSNDTESGLTLLTVQLPSGYLADINTLTELTSARHVVRARLQAEGARVAAWMRVGRAERCATLAAPRALPAARQRAGWATLIDLYDSSHRARQFFQPVTSTACDVCREWPSCERACGAAASQRAADRPAAGGPGGPGGAAPGHAAPAAPAHATTLLLLLTLTFIVNLTLR</sequence>
<dbReference type="InterPro" id="IPR040839">
    <property type="entry name" value="MG4"/>
</dbReference>
<evidence type="ECO:0000313" key="11">
    <source>
        <dbReference type="Proteomes" id="UP001652740"/>
    </source>
</evidence>
<dbReference type="Gene3D" id="2.60.40.1940">
    <property type="match status" value="1"/>
</dbReference>
<dbReference type="Gene3D" id="1.50.10.20">
    <property type="match status" value="1"/>
</dbReference>
<dbReference type="Pfam" id="PF17789">
    <property type="entry name" value="MG4"/>
    <property type="match status" value="1"/>
</dbReference>
<keyword evidence="7" id="KW-0472">Membrane</keyword>
<dbReference type="Gene3D" id="2.60.40.1930">
    <property type="match status" value="2"/>
</dbReference>
<dbReference type="SMART" id="SM01361">
    <property type="entry name" value="A2M_recep"/>
    <property type="match status" value="1"/>
</dbReference>
<name>A0ABM3MW39_GALME</name>
<dbReference type="PANTHER" id="PTHR11412:SF136">
    <property type="entry name" value="CD109 ANTIGEN"/>
    <property type="match status" value="1"/>
</dbReference>
<dbReference type="InterPro" id="IPR001599">
    <property type="entry name" value="Macroglobln_a2"/>
</dbReference>
<feature type="domain" description="Alpha-macroglobulin receptor-binding" evidence="10">
    <location>
        <begin position="1298"/>
        <end position="1386"/>
    </location>
</feature>
<feature type="domain" description="Alpha-2-macroglobulin" evidence="9">
    <location>
        <begin position="693"/>
        <end position="783"/>
    </location>
</feature>
<dbReference type="InterPro" id="IPR002890">
    <property type="entry name" value="MG2"/>
</dbReference>
<evidence type="ECO:0000256" key="5">
    <source>
        <dbReference type="ARBA" id="ARBA00023157"/>
    </source>
</evidence>
<dbReference type="InterPro" id="IPR036595">
    <property type="entry name" value="A-macroglobulin_rcpt-bd_sf"/>
</dbReference>
<evidence type="ECO:0000259" key="10">
    <source>
        <dbReference type="SMART" id="SM01361"/>
    </source>
</evidence>
<evidence type="ECO:0000256" key="7">
    <source>
        <dbReference type="SAM" id="Phobius"/>
    </source>
</evidence>
<dbReference type="InterPro" id="IPR011625">
    <property type="entry name" value="A2M_N_BRD"/>
</dbReference>
<dbReference type="SMART" id="SM01359">
    <property type="entry name" value="A2M_N_2"/>
    <property type="match status" value="1"/>
</dbReference>
<gene>
    <name evidence="12" type="primary">LOC113516776</name>
</gene>
<dbReference type="Pfam" id="PF17791">
    <property type="entry name" value="MG3"/>
    <property type="match status" value="1"/>
</dbReference>
<dbReference type="Proteomes" id="UP001652740">
    <property type="component" value="Unplaced"/>
</dbReference>
<dbReference type="InterPro" id="IPR011626">
    <property type="entry name" value="Alpha-macroglobulin_TED"/>
</dbReference>
<dbReference type="SUPFAM" id="SSF49410">
    <property type="entry name" value="Alpha-macroglobulin receptor domain"/>
    <property type="match status" value="1"/>
</dbReference>
<evidence type="ECO:0000259" key="9">
    <source>
        <dbReference type="SMART" id="SM01360"/>
    </source>
</evidence>
<dbReference type="Pfam" id="PF01835">
    <property type="entry name" value="MG2"/>
    <property type="match status" value="1"/>
</dbReference>
<dbReference type="Gene3D" id="2.60.40.690">
    <property type="entry name" value="Alpha-macroglobulin, receptor-binding domain"/>
    <property type="match status" value="1"/>
</dbReference>
<dbReference type="InterPro" id="IPR041555">
    <property type="entry name" value="MG3"/>
</dbReference>
<evidence type="ECO:0000313" key="12">
    <source>
        <dbReference type="RefSeq" id="XP_052755569.1"/>
    </source>
</evidence>
<keyword evidence="5" id="KW-1015">Disulfide bond</keyword>
<organism evidence="11 12">
    <name type="scientific">Galleria mellonella</name>
    <name type="common">Greater wax moth</name>
    <dbReference type="NCBI Taxonomy" id="7137"/>
    <lineage>
        <taxon>Eukaryota</taxon>
        <taxon>Metazoa</taxon>
        <taxon>Ecdysozoa</taxon>
        <taxon>Arthropoda</taxon>
        <taxon>Hexapoda</taxon>
        <taxon>Insecta</taxon>
        <taxon>Pterygota</taxon>
        <taxon>Neoptera</taxon>
        <taxon>Endopterygota</taxon>
        <taxon>Lepidoptera</taxon>
        <taxon>Glossata</taxon>
        <taxon>Ditrysia</taxon>
        <taxon>Pyraloidea</taxon>
        <taxon>Pyralidae</taxon>
        <taxon>Galleriinae</taxon>
        <taxon>Galleria</taxon>
    </lineage>
</organism>
<evidence type="ECO:0000256" key="3">
    <source>
        <dbReference type="ARBA" id="ARBA00022729"/>
    </source>
</evidence>
<dbReference type="Pfam" id="PF07703">
    <property type="entry name" value="A2M_BRD"/>
    <property type="match status" value="1"/>
</dbReference>
<keyword evidence="7" id="KW-1133">Transmembrane helix</keyword>
<comment type="subcellular location">
    <subcellularLocation>
        <location evidence="1">Secreted</location>
    </subcellularLocation>
</comment>
<dbReference type="Pfam" id="PF00207">
    <property type="entry name" value="A2M"/>
    <property type="match status" value="1"/>
</dbReference>
<keyword evidence="4" id="KW-0882">Thioester bond</keyword>
<feature type="domain" description="Alpha-2-macroglobulin bait region" evidence="8">
    <location>
        <begin position="437"/>
        <end position="569"/>
    </location>
</feature>
<dbReference type="PANTHER" id="PTHR11412">
    <property type="entry name" value="MACROGLOBULIN / COMPLEMENT"/>
    <property type="match status" value="1"/>
</dbReference>
<keyword evidence="7" id="KW-0812">Transmembrane</keyword>